<dbReference type="Proteomes" id="UP000000709">
    <property type="component" value="Unassembled WGS sequence"/>
</dbReference>
<evidence type="ECO:0000259" key="2">
    <source>
        <dbReference type="PROSITE" id="PS50833"/>
    </source>
</evidence>
<dbReference type="OMA" id="AWIISNK"/>
<feature type="compositionally biased region" description="Basic residues" evidence="1">
    <location>
        <begin position="28"/>
        <end position="37"/>
    </location>
</feature>
<dbReference type="HOGENOM" id="CLU_040063_3_0_1"/>
<dbReference type="InterPro" id="IPR007109">
    <property type="entry name" value="Brix"/>
</dbReference>
<dbReference type="eggNOG" id="KOG2780">
    <property type="taxonomic scope" value="Eukaryota"/>
</dbReference>
<feature type="compositionally biased region" description="Basic and acidic residues" evidence="1">
    <location>
        <begin position="38"/>
        <end position="47"/>
    </location>
</feature>
<organism evidence="4">
    <name type="scientific">Spathaspora passalidarum (strain NRRL Y-27907 / 11-Y1)</name>
    <dbReference type="NCBI Taxonomy" id="619300"/>
    <lineage>
        <taxon>Eukaryota</taxon>
        <taxon>Fungi</taxon>
        <taxon>Dikarya</taxon>
        <taxon>Ascomycota</taxon>
        <taxon>Saccharomycotina</taxon>
        <taxon>Pichiomycetes</taxon>
        <taxon>Debaryomycetaceae</taxon>
        <taxon>Spathaspora</taxon>
    </lineage>
</organism>
<dbReference type="AlphaFoldDB" id="G3AH42"/>
<dbReference type="SUPFAM" id="SSF52954">
    <property type="entry name" value="Class II aaRS ABD-related"/>
    <property type="match status" value="1"/>
</dbReference>
<dbReference type="GO" id="GO:0030687">
    <property type="term" value="C:preribosome, large subunit precursor"/>
    <property type="evidence" value="ECO:0007669"/>
    <property type="project" value="EnsemblFungi"/>
</dbReference>
<evidence type="ECO:0000313" key="3">
    <source>
        <dbReference type="EMBL" id="EGW35472.1"/>
    </source>
</evidence>
<reference evidence="3 4" key="1">
    <citation type="journal article" date="2011" name="Proc. Natl. Acad. Sci. U.S.A.">
        <title>Comparative genomics of xylose-fermenting fungi for enhanced biofuel production.</title>
        <authorList>
            <person name="Wohlbach D.J."/>
            <person name="Kuo A."/>
            <person name="Sato T.K."/>
            <person name="Potts K.M."/>
            <person name="Salamov A.A."/>
            <person name="LaButti K.M."/>
            <person name="Sun H."/>
            <person name="Clum A."/>
            <person name="Pangilinan J.L."/>
            <person name="Lindquist E.A."/>
            <person name="Lucas S."/>
            <person name="Lapidus A."/>
            <person name="Jin M."/>
            <person name="Gunawan C."/>
            <person name="Balan V."/>
            <person name="Dale B.E."/>
            <person name="Jeffries T.W."/>
            <person name="Zinkel R."/>
            <person name="Barry K.W."/>
            <person name="Grigoriev I.V."/>
            <person name="Gasch A.P."/>
        </authorList>
    </citation>
    <scope>NUCLEOTIDE SEQUENCE [LARGE SCALE GENOMIC DNA]</scope>
    <source>
        <strain evidence="4">NRRL Y-27907 / 11-Y1</strain>
    </source>
</reference>
<protein>
    <recommendedName>
        <fullName evidence="2">Brix domain-containing protein</fullName>
    </recommendedName>
</protein>
<sequence>MSTSTSEALKNIKNKQRRQKVFGEIKHEKNKARHKLRAERAKEERANPALREERIAQNIPDTLDNKRVFDETIGVEVEGEDQDEFQQYFTNLGSEPKILLTTSENAKKPAYEFADMLMDFLPNTTFIKRKKEYSMKEIAKFASNREYTDLLVINEDKKKVTGITFIHLPEGPTFYFSITSIVDGKRIKGHGRATDHIPELVLNNFNSRLGKTVGRLFQSIFPHQPEIQGRQVITLHNQRDYIFVRRHRYIFRNEEKVGLQELGPQFTLKLRRLQKGVRGDVIWEHRPDMERDKKKFYL</sequence>
<dbReference type="InParanoid" id="G3AH42"/>
<dbReference type="Pfam" id="PF04427">
    <property type="entry name" value="Brix"/>
    <property type="match status" value="1"/>
</dbReference>
<proteinExistence type="predicted"/>
<feature type="domain" description="Brix" evidence="2">
    <location>
        <begin position="96"/>
        <end position="279"/>
    </location>
</feature>
<name>G3AH42_SPAPN</name>
<dbReference type="OrthoDB" id="264354at2759"/>
<dbReference type="Gene3D" id="3.40.50.10480">
    <property type="entry name" value="Probable brix-domain ribosomal biogenesis protein"/>
    <property type="match status" value="1"/>
</dbReference>
<dbReference type="GO" id="GO:0005730">
    <property type="term" value="C:nucleolus"/>
    <property type="evidence" value="ECO:0007669"/>
    <property type="project" value="EnsemblFungi"/>
</dbReference>
<dbReference type="InterPro" id="IPR044281">
    <property type="entry name" value="IMP4/RPF1"/>
</dbReference>
<dbReference type="EMBL" id="GL996499">
    <property type="protein sequence ID" value="EGW35472.1"/>
    <property type="molecule type" value="Genomic_DNA"/>
</dbReference>
<accession>G3AH42</accession>
<dbReference type="KEGG" id="spaa:SPAPADRAFT_131696"/>
<dbReference type="FunFam" id="3.40.50.10480:FF:000002">
    <property type="entry name" value="Ribosome production factor 1"/>
    <property type="match status" value="1"/>
</dbReference>
<dbReference type="PANTHER" id="PTHR22734">
    <property type="entry name" value="U3 SMALL NUCLEOLAR RIBONUCLEOPROTEIN PROTEIN IMP4"/>
    <property type="match status" value="1"/>
</dbReference>
<dbReference type="GO" id="GO:0000055">
    <property type="term" value="P:ribosomal large subunit export from nucleus"/>
    <property type="evidence" value="ECO:0007669"/>
    <property type="project" value="EnsemblFungi"/>
</dbReference>
<dbReference type="GeneID" id="18869600"/>
<gene>
    <name evidence="3" type="ORF">SPAPADRAFT_131696</name>
</gene>
<dbReference type="STRING" id="619300.G3AH42"/>
<dbReference type="PROSITE" id="PS50833">
    <property type="entry name" value="BRIX"/>
    <property type="match status" value="1"/>
</dbReference>
<evidence type="ECO:0000313" key="4">
    <source>
        <dbReference type="Proteomes" id="UP000000709"/>
    </source>
</evidence>
<dbReference type="PANTHER" id="PTHR22734:SF3">
    <property type="entry name" value="RIBOSOME PRODUCTION FACTOR 1"/>
    <property type="match status" value="1"/>
</dbReference>
<dbReference type="GO" id="GO:0042134">
    <property type="term" value="F:rRNA primary transcript binding"/>
    <property type="evidence" value="ECO:0007669"/>
    <property type="project" value="EnsemblFungi"/>
</dbReference>
<evidence type="ECO:0000256" key="1">
    <source>
        <dbReference type="SAM" id="MobiDB-lite"/>
    </source>
</evidence>
<dbReference type="RefSeq" id="XP_007372884.1">
    <property type="nucleotide sequence ID" value="XM_007372822.1"/>
</dbReference>
<keyword evidence="4" id="KW-1185">Reference proteome</keyword>
<dbReference type="GO" id="GO:0000463">
    <property type="term" value="P:maturation of LSU-rRNA from tricistronic rRNA transcript (SSU-rRNA, 5.8S rRNA, LSU-rRNA)"/>
    <property type="evidence" value="ECO:0007669"/>
    <property type="project" value="EnsemblFungi"/>
</dbReference>
<feature type="region of interest" description="Disordered" evidence="1">
    <location>
        <begin position="28"/>
        <end position="47"/>
    </location>
</feature>
<dbReference type="GO" id="GO:0000466">
    <property type="term" value="P:maturation of 5.8S rRNA from tricistronic rRNA transcript (SSU-rRNA, 5.8S rRNA, LSU-rRNA)"/>
    <property type="evidence" value="ECO:0007669"/>
    <property type="project" value="EnsemblFungi"/>
</dbReference>
<dbReference type="SMART" id="SM00879">
    <property type="entry name" value="Brix"/>
    <property type="match status" value="1"/>
</dbReference>
<dbReference type="FunCoup" id="G3AH42">
    <property type="interactions" value="944"/>
</dbReference>